<sequence>MAKQNTRIKNKRYQKGERNCNKFSSSVFYFTRLNIKKTLNKVQKGYEEFIKLVIKKSFNGLIQLRQFKTYLIMYKQILFLFKIICYSILVKYLKFIKKLIYNKMNFLKININYYTFLRQENQLFGYMTQVYLINYGDLFRFLIMLKYYHFQNHQFIQMGRFTQLGDHCQIRKRVINFINTILKIINQKKLDN</sequence>
<dbReference type="Proteomes" id="UP000688137">
    <property type="component" value="Unassembled WGS sequence"/>
</dbReference>
<gene>
    <name evidence="2" type="ORF">PPRIM_AZ9-3.1.T0190346</name>
</gene>
<evidence type="ECO:0000313" key="3">
    <source>
        <dbReference type="Proteomes" id="UP000688137"/>
    </source>
</evidence>
<keyword evidence="3" id="KW-1185">Reference proteome</keyword>
<feature type="transmembrane region" description="Helical" evidence="1">
    <location>
        <begin position="73"/>
        <end position="93"/>
    </location>
</feature>
<keyword evidence="1" id="KW-0472">Membrane</keyword>
<dbReference type="AlphaFoldDB" id="A0A8S1KDJ4"/>
<dbReference type="EMBL" id="CAJJDM010000016">
    <property type="protein sequence ID" value="CAD8052737.1"/>
    <property type="molecule type" value="Genomic_DNA"/>
</dbReference>
<proteinExistence type="predicted"/>
<name>A0A8S1KDJ4_PARPR</name>
<accession>A0A8S1KDJ4</accession>
<reference evidence="2" key="1">
    <citation type="submission" date="2021-01" db="EMBL/GenBank/DDBJ databases">
        <authorList>
            <consortium name="Genoscope - CEA"/>
            <person name="William W."/>
        </authorList>
    </citation>
    <scope>NUCLEOTIDE SEQUENCE</scope>
</reference>
<keyword evidence="1" id="KW-1133">Transmembrane helix</keyword>
<organism evidence="2 3">
    <name type="scientific">Paramecium primaurelia</name>
    <dbReference type="NCBI Taxonomy" id="5886"/>
    <lineage>
        <taxon>Eukaryota</taxon>
        <taxon>Sar</taxon>
        <taxon>Alveolata</taxon>
        <taxon>Ciliophora</taxon>
        <taxon>Intramacronucleata</taxon>
        <taxon>Oligohymenophorea</taxon>
        <taxon>Peniculida</taxon>
        <taxon>Parameciidae</taxon>
        <taxon>Paramecium</taxon>
    </lineage>
</organism>
<evidence type="ECO:0000313" key="2">
    <source>
        <dbReference type="EMBL" id="CAD8052737.1"/>
    </source>
</evidence>
<protein>
    <recommendedName>
        <fullName evidence="4">Transmembrane protein</fullName>
    </recommendedName>
</protein>
<keyword evidence="1" id="KW-0812">Transmembrane</keyword>
<comment type="caution">
    <text evidence="2">The sequence shown here is derived from an EMBL/GenBank/DDBJ whole genome shotgun (WGS) entry which is preliminary data.</text>
</comment>
<evidence type="ECO:0008006" key="4">
    <source>
        <dbReference type="Google" id="ProtNLM"/>
    </source>
</evidence>
<evidence type="ECO:0000256" key="1">
    <source>
        <dbReference type="SAM" id="Phobius"/>
    </source>
</evidence>